<dbReference type="CDD" id="cd19503">
    <property type="entry name" value="RecA-like_CDC48_NLV2_r1-like"/>
    <property type="match status" value="1"/>
</dbReference>
<dbReference type="InterPro" id="IPR027417">
    <property type="entry name" value="P-loop_NTPase"/>
</dbReference>
<dbReference type="InterPro" id="IPR041569">
    <property type="entry name" value="AAA_lid_3"/>
</dbReference>
<evidence type="ECO:0000256" key="3">
    <source>
        <dbReference type="RuleBase" id="RU003651"/>
    </source>
</evidence>
<dbReference type="FunFam" id="1.10.8.60:FF:000038">
    <property type="entry name" value="spermatogenesis-associated protein 5-like protein 1"/>
    <property type="match status" value="1"/>
</dbReference>
<dbReference type="FunFam" id="3.40.50.300:FF:000012">
    <property type="entry name" value="Transitional endoplasmic reticulum ATPase"/>
    <property type="match status" value="1"/>
</dbReference>
<dbReference type="GO" id="GO:0016887">
    <property type="term" value="F:ATP hydrolysis activity"/>
    <property type="evidence" value="ECO:0007669"/>
    <property type="project" value="InterPro"/>
</dbReference>
<proteinExistence type="inferred from homology"/>
<dbReference type="CDD" id="cd19511">
    <property type="entry name" value="RecA-like_CDC48_r2-like"/>
    <property type="match status" value="1"/>
</dbReference>
<dbReference type="InterPro" id="IPR050168">
    <property type="entry name" value="AAA_ATPase_domain"/>
</dbReference>
<keyword evidence="2 3" id="KW-0067">ATP-binding</keyword>
<protein>
    <recommendedName>
        <fullName evidence="4">AAA+ ATPase domain-containing protein</fullName>
    </recommendedName>
</protein>
<dbReference type="InterPro" id="IPR003960">
    <property type="entry name" value="ATPase_AAA_CS"/>
</dbReference>
<evidence type="ECO:0000259" key="4">
    <source>
        <dbReference type="SMART" id="SM00382"/>
    </source>
</evidence>
<dbReference type="GO" id="GO:0005524">
    <property type="term" value="F:ATP binding"/>
    <property type="evidence" value="ECO:0007669"/>
    <property type="project" value="UniProtKB-KW"/>
</dbReference>
<organism evidence="5">
    <name type="scientific">Arcella intermedia</name>
    <dbReference type="NCBI Taxonomy" id="1963864"/>
    <lineage>
        <taxon>Eukaryota</taxon>
        <taxon>Amoebozoa</taxon>
        <taxon>Tubulinea</taxon>
        <taxon>Elardia</taxon>
        <taxon>Arcellinida</taxon>
        <taxon>Sphaerothecina</taxon>
        <taxon>Arcellidae</taxon>
        <taxon>Arcella</taxon>
    </lineage>
</organism>
<evidence type="ECO:0000313" key="5">
    <source>
        <dbReference type="EMBL" id="NDV30721.1"/>
    </source>
</evidence>
<comment type="similarity">
    <text evidence="3">Belongs to the AAA ATPase family.</text>
</comment>
<feature type="domain" description="AAA+ ATPase" evidence="4">
    <location>
        <begin position="312"/>
        <end position="450"/>
    </location>
</feature>
<dbReference type="Gene3D" id="3.40.50.300">
    <property type="entry name" value="P-loop containing nucleotide triphosphate hydrolases"/>
    <property type="match status" value="2"/>
</dbReference>
<reference evidence="5" key="1">
    <citation type="journal article" date="2020" name="J. Eukaryot. Microbiol.">
        <title>De novo Sequencing, Assembly and Annotation of the Transcriptome for the Free-Living Testate Amoeba Arcella intermedia.</title>
        <authorList>
            <person name="Ribeiro G.M."/>
            <person name="Porfirio-Sousa A.L."/>
            <person name="Maurer-Alcala X.X."/>
            <person name="Katz L.A."/>
            <person name="Lahr D.J.G."/>
        </authorList>
    </citation>
    <scope>NUCLEOTIDE SEQUENCE</scope>
</reference>
<keyword evidence="1 3" id="KW-0547">Nucleotide-binding</keyword>
<dbReference type="SUPFAM" id="SSF52540">
    <property type="entry name" value="P-loop containing nucleoside triphosphate hydrolases"/>
    <property type="match status" value="2"/>
</dbReference>
<dbReference type="Gene3D" id="1.10.8.60">
    <property type="match status" value="2"/>
</dbReference>
<dbReference type="PANTHER" id="PTHR23077">
    <property type="entry name" value="AAA-FAMILY ATPASE"/>
    <property type="match status" value="1"/>
</dbReference>
<evidence type="ECO:0000256" key="2">
    <source>
        <dbReference type="ARBA" id="ARBA00022840"/>
    </source>
</evidence>
<dbReference type="InterPro" id="IPR003959">
    <property type="entry name" value="ATPase_AAA_core"/>
</dbReference>
<dbReference type="GO" id="GO:0005737">
    <property type="term" value="C:cytoplasm"/>
    <property type="evidence" value="ECO:0007669"/>
    <property type="project" value="TreeGrafter"/>
</dbReference>
<feature type="domain" description="AAA+ ATPase" evidence="4">
    <location>
        <begin position="29"/>
        <end position="165"/>
    </location>
</feature>
<dbReference type="InterPro" id="IPR003593">
    <property type="entry name" value="AAA+_ATPase"/>
</dbReference>
<dbReference type="AlphaFoldDB" id="A0A6B2L1D6"/>
<sequence length="542" mass="60274">MAAELSIIQTMIALPLKMPSVFEHFGIEPPKGVLLYGPPGTGKTLIARVLANVLDVKFFVINGPEIVSKYFGESEEKLRDLFSQASLCSPSLIFIDELDSLAPKRDEEINSSSKRIVGTLLTLMDGIKKDQRVIVLAATNRPNSIDSALRRPGRFDREIEIGIPSVPDRHSILKLYLSNMKHNLSDSDIHLLAQSTHGYVGADLHQLCKQAALSSLHRHLPPLEMDNLERLQENLKIMEEQLGKEEVVVEKGDFSRAVSEVRPSAMREILVELPKVEWREIGGYEFVKQKLREAVEWPLKYPQKFEEFGIRPPRGILLYGPPGCSKTLMAKALASESKLNFIPVKGPELFSKYVGDSERAVREVFRRARMASPSIVFFDEIDAIAVARGMSGDGNTVGDRVLSQLLNELDGITPLNDVLLLAATNRPDIIDKALMRPGRIDNILYIPPPDQDARLRILQIHTAKMKLSDGVDLNALAGKTEKYSGAEIAQVCREAAMTALRRDLNADAVGSADFEEALKIILPRTTSEQLDFYSQFAKSVTL</sequence>
<accession>A0A6B2L1D6</accession>
<dbReference type="Pfam" id="PF00004">
    <property type="entry name" value="AAA"/>
    <property type="match status" value="2"/>
</dbReference>
<dbReference type="Pfam" id="PF17862">
    <property type="entry name" value="AAA_lid_3"/>
    <property type="match status" value="2"/>
</dbReference>
<dbReference type="EMBL" id="GIBP01001752">
    <property type="protein sequence ID" value="NDV30721.1"/>
    <property type="molecule type" value="Transcribed_RNA"/>
</dbReference>
<dbReference type="SMART" id="SM00382">
    <property type="entry name" value="AAA"/>
    <property type="match status" value="2"/>
</dbReference>
<dbReference type="PANTHER" id="PTHR23077:SF27">
    <property type="entry name" value="ATPASE FAMILY GENE 2 PROTEIN HOMOLOG A"/>
    <property type="match status" value="1"/>
</dbReference>
<name>A0A6B2L1D6_9EUKA</name>
<evidence type="ECO:0000256" key="1">
    <source>
        <dbReference type="ARBA" id="ARBA00022741"/>
    </source>
</evidence>
<dbReference type="FunFam" id="3.40.50.300:FF:000661">
    <property type="entry name" value="calmodulin-interacting protein 111 isoform X1"/>
    <property type="match status" value="1"/>
</dbReference>
<dbReference type="PROSITE" id="PS00674">
    <property type="entry name" value="AAA"/>
    <property type="match status" value="2"/>
</dbReference>